<evidence type="ECO:0000256" key="8">
    <source>
        <dbReference type="ARBA" id="ARBA00023065"/>
    </source>
</evidence>
<dbReference type="EMBL" id="VDFQ02000002">
    <property type="protein sequence ID" value="KAA1423815.1"/>
    <property type="molecule type" value="Genomic_DNA"/>
</dbReference>
<protein>
    <recommendedName>
        <fullName evidence="11 12">ATP synthase subunit a</fullName>
    </recommendedName>
    <alternativeName>
        <fullName evidence="11">ATP synthase F0 sector subunit a</fullName>
    </alternativeName>
    <alternativeName>
        <fullName evidence="11">F-ATPase subunit 6</fullName>
    </alternativeName>
</protein>
<dbReference type="GO" id="GO:0046933">
    <property type="term" value="F:proton-transporting ATP synthase activity, rotational mechanism"/>
    <property type="evidence" value="ECO:0007669"/>
    <property type="project" value="UniProtKB-UniRule"/>
</dbReference>
<feature type="transmembrane region" description="Helical" evidence="11">
    <location>
        <begin position="93"/>
        <end position="112"/>
    </location>
</feature>
<sequence>MTTEGRTVLAEFHPPGPSSFELPPIFTIAGVEFTKPMVLVILSGFIVVGLTYAFARRAAVVPGRMQFAGEYAYNFVRNNIARDNIGSEHYMKYVPYLFALFMFILVNNYYGVIPFIQFPSFARIGFVVALAAITWVVYNTVGIAKHGFVGYLKHETVPGGIKGPILLLLVPLEFFSNILIRPITLTLRLFGNMFAGHLLLILFATGGAYLLLDSGNALYGVVGVLSFVLGIAVSFLELLVMFLQAYVFTLLTAMYIGEAIADEH</sequence>
<evidence type="ECO:0000256" key="12">
    <source>
        <dbReference type="RuleBase" id="RU000483"/>
    </source>
</evidence>
<keyword evidence="8 11" id="KW-0406">Ion transport</keyword>
<evidence type="ECO:0000256" key="10">
    <source>
        <dbReference type="ARBA" id="ARBA00023310"/>
    </source>
</evidence>
<feature type="transmembrane region" description="Helical" evidence="11">
    <location>
        <begin position="165"/>
        <end position="183"/>
    </location>
</feature>
<keyword evidence="5 11" id="KW-0812">Transmembrane</keyword>
<feature type="transmembrane region" description="Helical" evidence="11">
    <location>
        <begin position="218"/>
        <end position="236"/>
    </location>
</feature>
<accession>A0A5Q6S0E8</accession>
<evidence type="ECO:0000256" key="9">
    <source>
        <dbReference type="ARBA" id="ARBA00023136"/>
    </source>
</evidence>
<keyword evidence="9 11" id="KW-0472">Membrane</keyword>
<dbReference type="InterPro" id="IPR000568">
    <property type="entry name" value="ATP_synth_F0_asu"/>
</dbReference>
<dbReference type="CDD" id="cd00310">
    <property type="entry name" value="ATP-synt_Fo_a_6"/>
    <property type="match status" value="1"/>
</dbReference>
<keyword evidence="11" id="KW-1003">Cell membrane</keyword>
<evidence type="ECO:0000256" key="7">
    <source>
        <dbReference type="ARBA" id="ARBA00022989"/>
    </source>
</evidence>
<dbReference type="PANTHER" id="PTHR11410:SF0">
    <property type="entry name" value="ATP SYNTHASE SUBUNIT A"/>
    <property type="match status" value="1"/>
</dbReference>
<dbReference type="Proteomes" id="UP000307768">
    <property type="component" value="Unassembled WGS sequence"/>
</dbReference>
<keyword evidence="7 11" id="KW-1133">Transmembrane helix</keyword>
<dbReference type="SUPFAM" id="SSF81336">
    <property type="entry name" value="F1F0 ATP synthase subunit A"/>
    <property type="match status" value="1"/>
</dbReference>
<dbReference type="AlphaFoldDB" id="A0A5Q6S0E8"/>
<dbReference type="Pfam" id="PF00119">
    <property type="entry name" value="ATP-synt_A"/>
    <property type="match status" value="1"/>
</dbReference>
<gene>
    <name evidence="11 13" type="primary">atpB</name>
    <name evidence="13" type="ORF">FE697_009640</name>
</gene>
<dbReference type="NCBIfam" id="TIGR01131">
    <property type="entry name" value="ATP_synt_6_or_A"/>
    <property type="match status" value="1"/>
</dbReference>
<keyword evidence="10 11" id="KW-0066">ATP synthesis</keyword>
<evidence type="ECO:0000313" key="13">
    <source>
        <dbReference type="EMBL" id="KAA1423815.1"/>
    </source>
</evidence>
<comment type="similarity">
    <text evidence="2 11 12">Belongs to the ATPase A chain family.</text>
</comment>
<feature type="transmembrane region" description="Helical" evidence="11">
    <location>
        <begin position="189"/>
        <end position="211"/>
    </location>
</feature>
<evidence type="ECO:0000256" key="2">
    <source>
        <dbReference type="ARBA" id="ARBA00006810"/>
    </source>
</evidence>
<evidence type="ECO:0000256" key="11">
    <source>
        <dbReference type="HAMAP-Rule" id="MF_01393"/>
    </source>
</evidence>
<keyword evidence="6 11" id="KW-0375">Hydrogen ion transport</keyword>
<dbReference type="PROSITE" id="PS00449">
    <property type="entry name" value="ATPASE_A"/>
    <property type="match status" value="1"/>
</dbReference>
<comment type="caution">
    <text evidence="13">The sequence shown here is derived from an EMBL/GenBank/DDBJ whole genome shotgun (WGS) entry which is preliminary data.</text>
</comment>
<feature type="transmembrane region" description="Helical" evidence="11">
    <location>
        <begin position="37"/>
        <end position="55"/>
    </location>
</feature>
<dbReference type="HAMAP" id="MF_01393">
    <property type="entry name" value="ATP_synth_a_bact"/>
    <property type="match status" value="1"/>
</dbReference>
<evidence type="ECO:0000256" key="4">
    <source>
        <dbReference type="ARBA" id="ARBA00022547"/>
    </source>
</evidence>
<name>A0A5Q6S0E8_9ACTN</name>
<organism evidence="13 14">
    <name type="scientific">Mumia zhuanghuii</name>
    <dbReference type="NCBI Taxonomy" id="2585211"/>
    <lineage>
        <taxon>Bacteria</taxon>
        <taxon>Bacillati</taxon>
        <taxon>Actinomycetota</taxon>
        <taxon>Actinomycetes</taxon>
        <taxon>Propionibacteriales</taxon>
        <taxon>Nocardioidaceae</taxon>
        <taxon>Mumia</taxon>
    </lineage>
</organism>
<dbReference type="GO" id="GO:0045259">
    <property type="term" value="C:proton-transporting ATP synthase complex"/>
    <property type="evidence" value="ECO:0007669"/>
    <property type="project" value="UniProtKB-KW"/>
</dbReference>
<dbReference type="Gene3D" id="1.20.120.220">
    <property type="entry name" value="ATP synthase, F0 complex, subunit A"/>
    <property type="match status" value="1"/>
</dbReference>
<dbReference type="InterPro" id="IPR023011">
    <property type="entry name" value="ATP_synth_F0_asu_AS"/>
</dbReference>
<evidence type="ECO:0000256" key="3">
    <source>
        <dbReference type="ARBA" id="ARBA00022448"/>
    </source>
</evidence>
<evidence type="ECO:0000256" key="5">
    <source>
        <dbReference type="ARBA" id="ARBA00022692"/>
    </source>
</evidence>
<dbReference type="PRINTS" id="PR00123">
    <property type="entry name" value="ATPASEA"/>
</dbReference>
<dbReference type="PANTHER" id="PTHR11410">
    <property type="entry name" value="ATP SYNTHASE SUBUNIT A"/>
    <property type="match status" value="1"/>
</dbReference>
<reference evidence="13 14" key="1">
    <citation type="submission" date="2019-09" db="EMBL/GenBank/DDBJ databases">
        <title>Mumia zhuanghuii sp. nov. isolated from the intestinal contents of plateau pika (Ochotona curzoniae) in the Qinghai-Tibet plateau of China.</title>
        <authorList>
            <person name="Tian Z."/>
        </authorList>
    </citation>
    <scope>NUCLEOTIDE SEQUENCE [LARGE SCALE GENOMIC DNA]</scope>
    <source>
        <strain evidence="14">350</strain>
    </source>
</reference>
<keyword evidence="4 11" id="KW-0138">CF(0)</keyword>
<dbReference type="InterPro" id="IPR035908">
    <property type="entry name" value="F0_ATP_A_sf"/>
</dbReference>
<evidence type="ECO:0000313" key="14">
    <source>
        <dbReference type="Proteomes" id="UP000307768"/>
    </source>
</evidence>
<evidence type="ECO:0000256" key="1">
    <source>
        <dbReference type="ARBA" id="ARBA00004141"/>
    </source>
</evidence>
<dbReference type="GO" id="GO:0005886">
    <property type="term" value="C:plasma membrane"/>
    <property type="evidence" value="ECO:0007669"/>
    <property type="project" value="UniProtKB-SubCell"/>
</dbReference>
<evidence type="ECO:0000256" key="6">
    <source>
        <dbReference type="ARBA" id="ARBA00022781"/>
    </source>
</evidence>
<dbReference type="InterPro" id="IPR045083">
    <property type="entry name" value="ATP_synth_F0_asu_bact/mt"/>
</dbReference>
<dbReference type="OrthoDB" id="9809130at2"/>
<comment type="subcellular location">
    <subcellularLocation>
        <location evidence="11 12">Cell membrane</location>
        <topology evidence="11 12">Multi-pass membrane protein</topology>
    </subcellularLocation>
    <subcellularLocation>
        <location evidence="1">Membrane</location>
        <topology evidence="1">Multi-pass membrane protein</topology>
    </subcellularLocation>
</comment>
<dbReference type="RefSeq" id="WP_149769334.1">
    <property type="nucleotide sequence ID" value="NZ_VDFQ02000002.1"/>
</dbReference>
<feature type="transmembrane region" description="Helical" evidence="11">
    <location>
        <begin position="124"/>
        <end position="144"/>
    </location>
</feature>
<comment type="function">
    <text evidence="11 12">Key component of the proton channel; it plays a direct role in the translocation of protons across the membrane.</text>
</comment>
<keyword evidence="3 11" id="KW-0813">Transport</keyword>
<proteinExistence type="inferred from homology"/>